<comment type="caution">
    <text evidence="2">The sequence shown here is derived from an EMBL/GenBank/DDBJ whole genome shotgun (WGS) entry which is preliminary data.</text>
</comment>
<reference evidence="3" key="1">
    <citation type="journal article" date="2019" name="Int. J. Syst. Evol. Microbiol.">
        <title>The Global Catalogue of Microorganisms (GCM) 10K type strain sequencing project: providing services to taxonomists for standard genome sequencing and annotation.</title>
        <authorList>
            <consortium name="The Broad Institute Genomics Platform"/>
            <consortium name="The Broad Institute Genome Sequencing Center for Infectious Disease"/>
            <person name="Wu L."/>
            <person name="Ma J."/>
        </authorList>
    </citation>
    <scope>NUCLEOTIDE SEQUENCE [LARGE SCALE GENOMIC DNA]</scope>
    <source>
        <strain evidence="3">CGMCC 4.7178</strain>
    </source>
</reference>
<accession>A0ABQ2M3I8</accession>
<keyword evidence="3" id="KW-1185">Reference proteome</keyword>
<evidence type="ECO:0000313" key="3">
    <source>
        <dbReference type="Proteomes" id="UP000631535"/>
    </source>
</evidence>
<evidence type="ECO:0000313" key="2">
    <source>
        <dbReference type="EMBL" id="GGO46446.1"/>
    </source>
</evidence>
<dbReference type="SMART" id="SM00943">
    <property type="entry name" value="Prim-Pol"/>
    <property type="match status" value="1"/>
</dbReference>
<dbReference type="EMBL" id="BMMP01000004">
    <property type="protein sequence ID" value="GGO46446.1"/>
    <property type="molecule type" value="Genomic_DNA"/>
</dbReference>
<organism evidence="2 3">
    <name type="scientific">Streptomyces daqingensis</name>
    <dbReference type="NCBI Taxonomy" id="1472640"/>
    <lineage>
        <taxon>Bacteria</taxon>
        <taxon>Bacillati</taxon>
        <taxon>Actinomycetota</taxon>
        <taxon>Actinomycetes</taxon>
        <taxon>Kitasatosporales</taxon>
        <taxon>Streptomycetaceae</taxon>
        <taxon>Streptomyces</taxon>
    </lineage>
</organism>
<protein>
    <submittedName>
        <fullName evidence="2">DNA primase</fullName>
    </submittedName>
</protein>
<name>A0ABQ2M3I8_9ACTN</name>
<feature type="domain" description="DNA primase/polymerase bifunctional N-terminal" evidence="1">
    <location>
        <begin position="21"/>
        <end position="181"/>
    </location>
</feature>
<proteinExistence type="predicted"/>
<dbReference type="RefSeq" id="WP_189036435.1">
    <property type="nucleotide sequence ID" value="NZ_BMMP01000004.1"/>
</dbReference>
<gene>
    <name evidence="2" type="ORF">GCM10012287_16810</name>
</gene>
<dbReference type="InterPro" id="IPR015330">
    <property type="entry name" value="DNA_primase/pol_bifunc_N"/>
</dbReference>
<sequence length="289" mass="30527">MTQATDIPRASGPRPLLLSTALGLAASGLPVLPLSRGKRPFGNCTACRDNACGGRPNMKTAGACFCPLVCHAWAAATTETAVLNSQPWQAAWERAAHVAYHPGGAGVTVVDLDDADAIAWARATLPPTRTVATTRGEHWIYRGTMPSSNGVRDGVDIKSTMSYARWLGPGAGIMADLPDAVRALTVKEPTIVRPAVTVPALAGGGECPHRTPVFLERGIAMAEGRITEARSAVHNTAYRAFLAVLSVHGWCGCLTDTHVQRLFAAAQAKGESVRHCTEAWSNARTRLGM</sequence>
<evidence type="ECO:0000259" key="1">
    <source>
        <dbReference type="SMART" id="SM00943"/>
    </source>
</evidence>
<dbReference type="Pfam" id="PF09250">
    <property type="entry name" value="Prim-Pol"/>
    <property type="match status" value="1"/>
</dbReference>
<dbReference type="SUPFAM" id="SSF56747">
    <property type="entry name" value="Prim-pol domain"/>
    <property type="match status" value="1"/>
</dbReference>
<dbReference type="Proteomes" id="UP000631535">
    <property type="component" value="Unassembled WGS sequence"/>
</dbReference>